<name>A0A841TD03_9BACL</name>
<organism evidence="5 6">
    <name type="scientific">Cohnella lubricantis</name>
    <dbReference type="NCBI Taxonomy" id="2163172"/>
    <lineage>
        <taxon>Bacteria</taxon>
        <taxon>Bacillati</taxon>
        <taxon>Bacillota</taxon>
        <taxon>Bacilli</taxon>
        <taxon>Bacillales</taxon>
        <taxon>Paenibacillaceae</taxon>
        <taxon>Cohnella</taxon>
    </lineage>
</organism>
<reference evidence="5 6" key="1">
    <citation type="submission" date="2020-08" db="EMBL/GenBank/DDBJ databases">
        <title>Cohnella phylogeny.</title>
        <authorList>
            <person name="Dunlap C."/>
        </authorList>
    </citation>
    <scope>NUCLEOTIDE SEQUENCE [LARGE SCALE GENOMIC DNA]</scope>
    <source>
        <strain evidence="5 6">DSM 103658</strain>
    </source>
</reference>
<evidence type="ECO:0000256" key="2">
    <source>
        <dbReference type="ARBA" id="ARBA00023125"/>
    </source>
</evidence>
<evidence type="ECO:0000259" key="3">
    <source>
        <dbReference type="Pfam" id="PF00496"/>
    </source>
</evidence>
<dbReference type="InterPro" id="IPR039424">
    <property type="entry name" value="SBP_5"/>
</dbReference>
<accession>A0A841TD03</accession>
<dbReference type="InterPro" id="IPR023765">
    <property type="entry name" value="SBP_5_CS"/>
</dbReference>
<dbReference type="SUPFAM" id="SSF53850">
    <property type="entry name" value="Periplasmic binding protein-like II"/>
    <property type="match status" value="1"/>
</dbReference>
<keyword evidence="6" id="KW-1185">Reference proteome</keyword>
<gene>
    <name evidence="5" type="ORF">H4Q31_12170</name>
</gene>
<dbReference type="GO" id="GO:0005886">
    <property type="term" value="C:plasma membrane"/>
    <property type="evidence" value="ECO:0007669"/>
    <property type="project" value="UniProtKB-SubCell"/>
</dbReference>
<dbReference type="PROSITE" id="PS01040">
    <property type="entry name" value="SBP_BACTERIAL_5"/>
    <property type="match status" value="1"/>
</dbReference>
<dbReference type="InterPro" id="IPR025370">
    <property type="entry name" value="SgrR_HTH_N"/>
</dbReference>
<dbReference type="InterPro" id="IPR000914">
    <property type="entry name" value="SBP_5_dom"/>
</dbReference>
<comment type="subcellular location">
    <subcellularLocation>
        <location evidence="1">Cell membrane</location>
        <topology evidence="1">Lipid-anchor</topology>
    </subcellularLocation>
</comment>
<proteinExistence type="predicted"/>
<evidence type="ECO:0000256" key="1">
    <source>
        <dbReference type="ARBA" id="ARBA00004193"/>
    </source>
</evidence>
<feature type="domain" description="Solute-binding protein family 5" evidence="3">
    <location>
        <begin position="176"/>
        <end position="502"/>
    </location>
</feature>
<dbReference type="Gene3D" id="3.40.190.10">
    <property type="entry name" value="Periplasmic binding protein-like II"/>
    <property type="match status" value="1"/>
</dbReference>
<dbReference type="GO" id="GO:1904680">
    <property type="term" value="F:peptide transmembrane transporter activity"/>
    <property type="evidence" value="ECO:0007669"/>
    <property type="project" value="TreeGrafter"/>
</dbReference>
<keyword evidence="2" id="KW-0238">DNA-binding</keyword>
<dbReference type="PANTHER" id="PTHR30290:SF72">
    <property type="entry name" value="HTH-TYPE TRANSCRIPTIONAL REGULATOR SGRR"/>
    <property type="match status" value="1"/>
</dbReference>
<dbReference type="Pfam" id="PF12793">
    <property type="entry name" value="SgrR_N"/>
    <property type="match status" value="1"/>
</dbReference>
<protein>
    <submittedName>
        <fullName evidence="5">SgrR family transcriptional regulator</fullName>
    </submittedName>
</protein>
<dbReference type="PANTHER" id="PTHR30290">
    <property type="entry name" value="PERIPLASMIC BINDING COMPONENT OF ABC TRANSPORTER"/>
    <property type="match status" value="1"/>
</dbReference>
<feature type="domain" description="Transcriptional regulator SgrR N-terminal HTH" evidence="4">
    <location>
        <begin position="10"/>
        <end position="100"/>
    </location>
</feature>
<evidence type="ECO:0000313" key="6">
    <source>
        <dbReference type="Proteomes" id="UP000574133"/>
    </source>
</evidence>
<comment type="caution">
    <text evidence="5">The sequence shown here is derived from an EMBL/GenBank/DDBJ whole genome shotgun (WGS) entry which is preliminary data.</text>
</comment>
<dbReference type="GO" id="GO:0003677">
    <property type="term" value="F:DNA binding"/>
    <property type="evidence" value="ECO:0007669"/>
    <property type="project" value="UniProtKB-KW"/>
</dbReference>
<dbReference type="AlphaFoldDB" id="A0A841TD03"/>
<dbReference type="Gene3D" id="3.10.105.10">
    <property type="entry name" value="Dipeptide-binding Protein, Domain 3"/>
    <property type="match status" value="1"/>
</dbReference>
<dbReference type="Pfam" id="PF00496">
    <property type="entry name" value="SBP_bac_5"/>
    <property type="match status" value="1"/>
</dbReference>
<dbReference type="GO" id="GO:0015833">
    <property type="term" value="P:peptide transport"/>
    <property type="evidence" value="ECO:0007669"/>
    <property type="project" value="TreeGrafter"/>
</dbReference>
<dbReference type="EMBL" id="JACJVN010000048">
    <property type="protein sequence ID" value="MBB6678066.1"/>
    <property type="molecule type" value="Genomic_DNA"/>
</dbReference>
<sequence>MRDLEHFLRLYSRLGEAGVGEPFPVSREQLVDILGCTLRHVPLILRKLSERRWIDWVPGRGRGHLSSLTFRISRDQLIGLEATELLAQGRVAEAIQWMRDEVRDESVSARFLQLLQKHFGLVTDRTKPIAADTLRVPFYRPLLHLDPASVYRRSEAHLVRQTMETLLRFDPIAQRPLPHLAHHWEMKLDGAAWIFYLRRDVPFHHGRVMTAADVKYTLDRLTNPKTGSGYRSLFLELQEVIVLSDTAVQFELRRPNALFPRYLCLACASILPLDQADEPNFSRLPIGTGPWKISRNDESLVVLEAHRAYYFGRPHLDRVEILIIPEADQENALGIIPDEEVYYYPFQKTPHNPDWNQVTQTESGVVFLAMNLWREGPLVDPRLRQAIDLALDRQQMIRDLGAPDREEAFGFVRREQESRIRKTSLAQAAALVAESGYSGEELRLFSYASSDFNERNTSWIRLQLSSIGIRIENHSLPLSELSCPERQREADMIFAGYVYDEDVELSLIENLESGYIRSLLEPAIAQFVDERLRAAKQQPDQERRHQIYQEIEDRLRAERSLLFLYHEGQSTVFHPSLQGANVNVRGWVDFKDIWIRR</sequence>
<dbReference type="Proteomes" id="UP000574133">
    <property type="component" value="Unassembled WGS sequence"/>
</dbReference>
<evidence type="ECO:0000259" key="4">
    <source>
        <dbReference type="Pfam" id="PF12793"/>
    </source>
</evidence>
<dbReference type="RefSeq" id="WP_185179340.1">
    <property type="nucleotide sequence ID" value="NZ_CBCSEP010000029.1"/>
</dbReference>
<evidence type="ECO:0000313" key="5">
    <source>
        <dbReference type="EMBL" id="MBB6678066.1"/>
    </source>
</evidence>